<reference evidence="11 12" key="1">
    <citation type="submission" date="2019-11" db="EMBL/GenBank/DDBJ databases">
        <title>Characterisation of Fundicoccus ignavus gen. nov. sp. nov., a novel genus of the family Aerococcaceae isolated from bulk tank milk.</title>
        <authorList>
            <person name="Siebert A."/>
            <person name="Huptas C."/>
            <person name="Wenning M."/>
            <person name="Scherer S."/>
            <person name="Doll E.V."/>
        </authorList>
    </citation>
    <scope>NUCLEOTIDE SEQUENCE [LARGE SCALE GENOMIC DNA]</scope>
    <source>
        <strain evidence="11 12">WS4759</strain>
    </source>
</reference>
<dbReference type="AlphaFoldDB" id="A0A6I2GSC0"/>
<dbReference type="GO" id="GO:0016787">
    <property type="term" value="F:hydrolase activity"/>
    <property type="evidence" value="ECO:0007669"/>
    <property type="project" value="UniProtKB-KW"/>
</dbReference>
<evidence type="ECO:0000256" key="7">
    <source>
        <dbReference type="ARBA" id="ARBA00023125"/>
    </source>
</evidence>
<dbReference type="NCBIfam" id="TIGR00287">
    <property type="entry name" value="cas1"/>
    <property type="match status" value="1"/>
</dbReference>
<keyword evidence="4 10" id="KW-0378">Hydrolase</keyword>
<sequence>MSVKESTLSERMRVLKEIIVDDSTKKLGFSSGNLVVKNALNQIELVVSLNQLDSISVMGNPQITTQLIKASAQKKKGLHYFSSSGKYLCSLDSHQDNYEKQITQFVASSSSSFQLLLAKRIIQSKILAQMSLLEAYNQDNLLTKEDFSHFHQSIAGVKASESVTQLIGFEGKAAKTYFYYLDLIIDPKFRFKRRTKRPPLDPFNSMISYGYHLLYSYLIGAIKKYGLNAGIGCIHKNRNYHATLASDLMESWRVIIVDEVVFNLISTQAVQPESFTYKGINGVIMDRATRNLFLEALQKRVSEKHSFFHNDPKFYTSLYAIDLQIESLMRAYHEVDATLFETIGGRIDV</sequence>
<dbReference type="PANTHER" id="PTHR34353">
    <property type="entry name" value="CRISPR-ASSOCIATED ENDONUCLEASE CAS1 1"/>
    <property type="match status" value="1"/>
</dbReference>
<dbReference type="Proteomes" id="UP000430975">
    <property type="component" value="Unassembled WGS sequence"/>
</dbReference>
<evidence type="ECO:0000313" key="12">
    <source>
        <dbReference type="Proteomes" id="UP000430975"/>
    </source>
</evidence>
<keyword evidence="2 10" id="KW-0479">Metal-binding</keyword>
<feature type="binding site" evidence="10">
    <location>
        <position position="250"/>
    </location>
    <ligand>
        <name>Mn(2+)</name>
        <dbReference type="ChEBI" id="CHEBI:29035"/>
    </ligand>
</feature>
<dbReference type="GO" id="GO:0043571">
    <property type="term" value="P:maintenance of CRISPR repeat elements"/>
    <property type="evidence" value="ECO:0007669"/>
    <property type="project" value="UniProtKB-UniRule"/>
</dbReference>
<evidence type="ECO:0000256" key="10">
    <source>
        <dbReference type="HAMAP-Rule" id="MF_01470"/>
    </source>
</evidence>
<evidence type="ECO:0000256" key="4">
    <source>
        <dbReference type="ARBA" id="ARBA00022801"/>
    </source>
</evidence>
<keyword evidence="12" id="KW-1185">Reference proteome</keyword>
<keyword evidence="7 10" id="KW-0238">DNA-binding</keyword>
<dbReference type="CDD" id="cd09634">
    <property type="entry name" value="Cas1_I-II-III"/>
    <property type="match status" value="1"/>
</dbReference>
<keyword evidence="5 10" id="KW-0460">Magnesium</keyword>
<dbReference type="Gene3D" id="3.100.10.20">
    <property type="entry name" value="CRISPR-associated endonuclease Cas1, N-terminal domain"/>
    <property type="match status" value="1"/>
</dbReference>
<dbReference type="PANTHER" id="PTHR34353:SF2">
    <property type="entry name" value="CRISPR-ASSOCIATED ENDONUCLEASE CAS1 1"/>
    <property type="match status" value="1"/>
</dbReference>
<evidence type="ECO:0000256" key="9">
    <source>
        <dbReference type="ARBA" id="ARBA00038592"/>
    </source>
</evidence>
<comment type="caution">
    <text evidence="11">The sequence shown here is derived from an EMBL/GenBank/DDBJ whole genome shotgun (WGS) entry which is preliminary data.</text>
</comment>
<dbReference type="InterPro" id="IPR042206">
    <property type="entry name" value="CRISPR-assoc_Cas1_C"/>
</dbReference>
<evidence type="ECO:0000256" key="6">
    <source>
        <dbReference type="ARBA" id="ARBA00023118"/>
    </source>
</evidence>
<comment type="function">
    <text evidence="10">CRISPR (clustered regularly interspaced short palindromic repeat), is an adaptive immune system that provides protection against mobile genetic elements (viruses, transposable elements and conjugative plasmids). CRISPR clusters contain spacers, sequences complementary to antecedent mobile elements, and target invading nucleic acids. CRISPR clusters are transcribed and processed into CRISPR RNA (crRNA). Acts as a dsDNA endonuclease. Involved in the integration of spacer DNA into the CRISPR cassette.</text>
</comment>
<name>A0A6I2GSC0_9LACT</name>
<dbReference type="GO" id="GO:0051607">
    <property type="term" value="P:defense response to virus"/>
    <property type="evidence" value="ECO:0007669"/>
    <property type="project" value="UniProtKB-UniRule"/>
</dbReference>
<dbReference type="Gene3D" id="1.20.120.920">
    <property type="entry name" value="CRISPR-associated endonuclease Cas1, C-terminal domain"/>
    <property type="match status" value="1"/>
</dbReference>
<organism evidence="11 12">
    <name type="scientific">Fundicoccus ignavus</name>
    <dbReference type="NCBI Taxonomy" id="2664442"/>
    <lineage>
        <taxon>Bacteria</taxon>
        <taxon>Bacillati</taxon>
        <taxon>Bacillota</taxon>
        <taxon>Bacilli</taxon>
        <taxon>Lactobacillales</taxon>
        <taxon>Aerococcaceae</taxon>
        <taxon>Fundicoccus</taxon>
    </lineage>
</organism>
<keyword evidence="6 10" id="KW-0051">Antiviral defense</keyword>
<evidence type="ECO:0000256" key="3">
    <source>
        <dbReference type="ARBA" id="ARBA00022759"/>
    </source>
</evidence>
<keyword evidence="3 10" id="KW-0255">Endonuclease</keyword>
<dbReference type="InterPro" id="IPR050646">
    <property type="entry name" value="Cas1"/>
</dbReference>
<keyword evidence="8 10" id="KW-0464">Manganese</keyword>
<evidence type="ECO:0000256" key="1">
    <source>
        <dbReference type="ARBA" id="ARBA00022722"/>
    </source>
</evidence>
<protein>
    <recommendedName>
        <fullName evidence="10">CRISPR-associated endonuclease Cas1</fullName>
        <ecNumber evidence="10">3.1.-.-</ecNumber>
    </recommendedName>
</protein>
<evidence type="ECO:0000256" key="2">
    <source>
        <dbReference type="ARBA" id="ARBA00022723"/>
    </source>
</evidence>
<dbReference type="GO" id="GO:0003677">
    <property type="term" value="F:DNA binding"/>
    <property type="evidence" value="ECO:0007669"/>
    <property type="project" value="UniProtKB-KW"/>
</dbReference>
<comment type="similarity">
    <text evidence="10">Belongs to the CRISPR-associated endonuclease Cas1 family.</text>
</comment>
<dbReference type="Pfam" id="PF01867">
    <property type="entry name" value="Cas_Cas1"/>
    <property type="match status" value="1"/>
</dbReference>
<dbReference type="GO" id="GO:0004519">
    <property type="term" value="F:endonuclease activity"/>
    <property type="evidence" value="ECO:0007669"/>
    <property type="project" value="UniProtKB-UniRule"/>
</dbReference>
<feature type="binding site" evidence="10">
    <location>
        <position position="170"/>
    </location>
    <ligand>
        <name>Mn(2+)</name>
        <dbReference type="ChEBI" id="CHEBI:29035"/>
    </ligand>
</feature>
<comment type="cofactor">
    <cofactor evidence="10">
        <name>Mg(2+)</name>
        <dbReference type="ChEBI" id="CHEBI:18420"/>
    </cofactor>
    <cofactor evidence="10">
        <name>Mn(2+)</name>
        <dbReference type="ChEBI" id="CHEBI:29035"/>
    </cofactor>
</comment>
<dbReference type="InterPro" id="IPR042211">
    <property type="entry name" value="CRISPR-assoc_Cas1_N"/>
</dbReference>
<dbReference type="GO" id="GO:0046872">
    <property type="term" value="F:metal ion binding"/>
    <property type="evidence" value="ECO:0007669"/>
    <property type="project" value="UniProtKB-UniRule"/>
</dbReference>
<dbReference type="InterPro" id="IPR002729">
    <property type="entry name" value="CRISPR-assoc_Cas1"/>
</dbReference>
<proteinExistence type="inferred from homology"/>
<evidence type="ECO:0000313" key="11">
    <source>
        <dbReference type="EMBL" id="MRI86365.1"/>
    </source>
</evidence>
<dbReference type="EC" id="3.1.-.-" evidence="10"/>
<evidence type="ECO:0000256" key="8">
    <source>
        <dbReference type="ARBA" id="ARBA00023211"/>
    </source>
</evidence>
<feature type="binding site" evidence="10">
    <location>
        <position position="235"/>
    </location>
    <ligand>
        <name>Mn(2+)</name>
        <dbReference type="ChEBI" id="CHEBI:29035"/>
    </ligand>
</feature>
<dbReference type="EMBL" id="WJQS01000012">
    <property type="protein sequence ID" value="MRI86365.1"/>
    <property type="molecule type" value="Genomic_DNA"/>
</dbReference>
<evidence type="ECO:0000256" key="5">
    <source>
        <dbReference type="ARBA" id="ARBA00022842"/>
    </source>
</evidence>
<accession>A0A6I2GSC0</accession>
<dbReference type="HAMAP" id="MF_01470">
    <property type="entry name" value="Cas1"/>
    <property type="match status" value="1"/>
</dbReference>
<gene>
    <name evidence="10 11" type="primary">cas1</name>
    <name evidence="11" type="ORF">GIY09_10970</name>
</gene>
<comment type="subunit">
    <text evidence="9 10">Homodimer, forms a heterotetramer with a Cas2 homodimer.</text>
</comment>
<keyword evidence="1 10" id="KW-0540">Nuclease</keyword>